<dbReference type="Proteomes" id="UP001152795">
    <property type="component" value="Unassembled WGS sequence"/>
</dbReference>
<evidence type="ECO:0000313" key="1">
    <source>
        <dbReference type="EMBL" id="CAB3987313.1"/>
    </source>
</evidence>
<proteinExistence type="predicted"/>
<dbReference type="AlphaFoldDB" id="A0A7D9DJK5"/>
<accession>A0A7D9DJK5</accession>
<organism evidence="1 2">
    <name type="scientific">Paramuricea clavata</name>
    <name type="common">Red gorgonian</name>
    <name type="synonym">Violescent sea-whip</name>
    <dbReference type="NCBI Taxonomy" id="317549"/>
    <lineage>
        <taxon>Eukaryota</taxon>
        <taxon>Metazoa</taxon>
        <taxon>Cnidaria</taxon>
        <taxon>Anthozoa</taxon>
        <taxon>Octocorallia</taxon>
        <taxon>Malacalcyonacea</taxon>
        <taxon>Plexauridae</taxon>
        <taxon>Paramuricea</taxon>
    </lineage>
</organism>
<comment type="caution">
    <text evidence="1">The sequence shown here is derived from an EMBL/GenBank/DDBJ whole genome shotgun (WGS) entry which is preliminary data.</text>
</comment>
<reference evidence="1" key="1">
    <citation type="submission" date="2020-04" db="EMBL/GenBank/DDBJ databases">
        <authorList>
            <person name="Alioto T."/>
            <person name="Alioto T."/>
            <person name="Gomez Garrido J."/>
        </authorList>
    </citation>
    <scope>NUCLEOTIDE SEQUENCE</scope>
    <source>
        <strain evidence="1">A484AB</strain>
    </source>
</reference>
<keyword evidence="2" id="KW-1185">Reference proteome</keyword>
<dbReference type="EMBL" id="CACRXK020001154">
    <property type="protein sequence ID" value="CAB3987313.1"/>
    <property type="molecule type" value="Genomic_DNA"/>
</dbReference>
<sequence length="328" mass="37974">MEQNDFDAKASSLRVGQKPRHTRDYGSITTDNQQGILLRRRRKAIAVFERDMLATFESSQRQAAKRFLNNLKRSETLLKEHESTKRTLFARHSQNSSGCPGIEGVRSKSRPLSFSESTLTEMSNTPECNKVDQNRAFSGKLKEINDRIDVPYIKLSSYTKEDLKRPSTSLELKRKAWEKVSKHLDEARSLRPCSADFIAKCEGSVPRNVREAHKKLRELTKVRLLSQLPPAPPRIDVHKVQEERRVSERIEKQVVGEFCQSLDELKVVLPRKSCWMDVNEIYLKNAEVQKRHGVESRRNDLNVWQNLPSGKRETVQADIKTRRRRKGQ</sequence>
<gene>
    <name evidence="1" type="ORF">PACLA_8A003072</name>
</gene>
<dbReference type="OrthoDB" id="10523237at2759"/>
<protein>
    <submittedName>
        <fullName evidence="1">Uncharacterized protein</fullName>
    </submittedName>
</protein>
<evidence type="ECO:0000313" key="2">
    <source>
        <dbReference type="Proteomes" id="UP001152795"/>
    </source>
</evidence>
<name>A0A7D9DJK5_PARCT</name>